<proteinExistence type="inferred from homology"/>
<dbReference type="AlphaFoldDB" id="A0A1Y5F8G0"/>
<evidence type="ECO:0000256" key="1">
    <source>
        <dbReference type="ARBA" id="ARBA00005953"/>
    </source>
</evidence>
<accession>A0A1Y5F8G0</accession>
<dbReference type="GO" id="GO:0047617">
    <property type="term" value="F:fatty acyl-CoA hydrolase activity"/>
    <property type="evidence" value="ECO:0007669"/>
    <property type="project" value="TreeGrafter"/>
</dbReference>
<dbReference type="PANTHER" id="PTHR31793:SF27">
    <property type="entry name" value="NOVEL THIOESTERASE SUPERFAMILY DOMAIN AND SAPOSIN A-TYPE DOMAIN CONTAINING PROTEIN (0610012H03RIK)"/>
    <property type="match status" value="1"/>
</dbReference>
<dbReference type="InterPro" id="IPR050563">
    <property type="entry name" value="4-hydroxybenzoyl-CoA_TE"/>
</dbReference>
<dbReference type="Pfam" id="PF13279">
    <property type="entry name" value="4HBT_2"/>
    <property type="match status" value="1"/>
</dbReference>
<comment type="similarity">
    <text evidence="1">Belongs to the 4-hydroxybenzoyl-CoA thioesterase family.</text>
</comment>
<dbReference type="PANTHER" id="PTHR31793">
    <property type="entry name" value="4-HYDROXYBENZOYL-COA THIOESTERASE FAMILY MEMBER"/>
    <property type="match status" value="1"/>
</dbReference>
<reference evidence="4" key="1">
    <citation type="journal article" date="2017" name="Proc. Natl. Acad. Sci. U.S.A.">
        <title>Simulation of Deepwater Horizon oil plume reveals substrate specialization within a complex community of hydrocarbon-degraders.</title>
        <authorList>
            <person name="Hu P."/>
            <person name="Dubinsky E.A."/>
            <person name="Probst A.J."/>
            <person name="Wang J."/>
            <person name="Sieber C.M.K."/>
            <person name="Tom L.M."/>
            <person name="Gardinali P."/>
            <person name="Banfield J.F."/>
            <person name="Atlas R.M."/>
            <person name="Andersen G.L."/>
        </authorList>
    </citation>
    <scope>NUCLEOTIDE SEQUENCE [LARGE SCALE GENOMIC DNA]</scope>
</reference>
<dbReference type="InterPro" id="IPR029069">
    <property type="entry name" value="HotDog_dom_sf"/>
</dbReference>
<gene>
    <name evidence="3" type="ORF">A9Q84_18285</name>
</gene>
<organism evidence="3 4">
    <name type="scientific">Halobacteriovorax marinus</name>
    <dbReference type="NCBI Taxonomy" id="97084"/>
    <lineage>
        <taxon>Bacteria</taxon>
        <taxon>Pseudomonadati</taxon>
        <taxon>Bdellovibrionota</taxon>
        <taxon>Bacteriovoracia</taxon>
        <taxon>Bacteriovoracales</taxon>
        <taxon>Halobacteriovoraceae</taxon>
        <taxon>Halobacteriovorax</taxon>
    </lineage>
</organism>
<sequence>MDRVKFKIPHKEFFTWKTDLHVSHMNYGNHLANDKVLTLCHEARVRWLRELGYNELDIDGKGLIQTDTMIMYTAEGNLGDVVEVKLSLGGFHSRAFSLYYSIYRPSDDTEIARVKTGMMHFDYERRCITETSENFLNLLEKLNS</sequence>
<evidence type="ECO:0000313" key="3">
    <source>
        <dbReference type="EMBL" id="OUR94062.1"/>
    </source>
</evidence>
<dbReference type="SUPFAM" id="SSF54637">
    <property type="entry name" value="Thioesterase/thiol ester dehydrase-isomerase"/>
    <property type="match status" value="1"/>
</dbReference>
<dbReference type="Gene3D" id="3.10.129.10">
    <property type="entry name" value="Hotdog Thioesterase"/>
    <property type="match status" value="1"/>
</dbReference>
<dbReference type="CDD" id="cd00586">
    <property type="entry name" value="4HBT"/>
    <property type="match status" value="1"/>
</dbReference>
<evidence type="ECO:0000313" key="4">
    <source>
        <dbReference type="Proteomes" id="UP000196531"/>
    </source>
</evidence>
<keyword evidence="2" id="KW-0378">Hydrolase</keyword>
<name>A0A1Y5F8G0_9BACT</name>
<comment type="caution">
    <text evidence="3">The sequence shown here is derived from an EMBL/GenBank/DDBJ whole genome shotgun (WGS) entry which is preliminary data.</text>
</comment>
<protein>
    <recommendedName>
        <fullName evidence="5">Thioesterase</fullName>
    </recommendedName>
</protein>
<evidence type="ECO:0000256" key="2">
    <source>
        <dbReference type="ARBA" id="ARBA00022801"/>
    </source>
</evidence>
<evidence type="ECO:0008006" key="5">
    <source>
        <dbReference type="Google" id="ProtNLM"/>
    </source>
</evidence>
<dbReference type="EMBL" id="MAAO01000012">
    <property type="protein sequence ID" value="OUR94062.1"/>
    <property type="molecule type" value="Genomic_DNA"/>
</dbReference>
<dbReference type="Proteomes" id="UP000196531">
    <property type="component" value="Unassembled WGS sequence"/>
</dbReference>